<proteinExistence type="inferred from homology"/>
<evidence type="ECO:0000256" key="5">
    <source>
        <dbReference type="ARBA" id="ARBA00023136"/>
    </source>
</evidence>
<dbReference type="PANTHER" id="PTHR21716">
    <property type="entry name" value="TRANSMEMBRANE PROTEIN"/>
    <property type="match status" value="1"/>
</dbReference>
<keyword evidence="4 6" id="KW-1133">Transmembrane helix</keyword>
<gene>
    <name evidence="7" type="primary">ytvI</name>
    <name evidence="7" type="ORF">G8O30_09590</name>
</gene>
<feature type="transmembrane region" description="Helical" evidence="6">
    <location>
        <begin position="323"/>
        <end position="350"/>
    </location>
</feature>
<evidence type="ECO:0000313" key="7">
    <source>
        <dbReference type="EMBL" id="QPC47205.1"/>
    </source>
</evidence>
<evidence type="ECO:0000313" key="8">
    <source>
        <dbReference type="Proteomes" id="UP000593626"/>
    </source>
</evidence>
<evidence type="ECO:0000256" key="6">
    <source>
        <dbReference type="SAM" id="Phobius"/>
    </source>
</evidence>
<feature type="transmembrane region" description="Helical" evidence="6">
    <location>
        <begin position="36"/>
        <end position="53"/>
    </location>
</feature>
<dbReference type="KEGG" id="mcui:G8O30_09590"/>
<dbReference type="GO" id="GO:0055085">
    <property type="term" value="P:transmembrane transport"/>
    <property type="evidence" value="ECO:0007669"/>
    <property type="project" value="TreeGrafter"/>
</dbReference>
<dbReference type="EMBL" id="CP049742">
    <property type="protein sequence ID" value="QPC47205.1"/>
    <property type="molecule type" value="Genomic_DNA"/>
</dbReference>
<reference evidence="7 8" key="1">
    <citation type="submission" date="2019-07" db="EMBL/GenBank/DDBJ databases">
        <title>Genome sequence of 2 isolates from Red Sea Mangroves.</title>
        <authorList>
            <person name="Sefrji F."/>
            <person name="Michoud G."/>
            <person name="Merlino G."/>
            <person name="Daffonchio D."/>
        </authorList>
    </citation>
    <scope>NUCLEOTIDE SEQUENCE [LARGE SCALE GENOMIC DNA]</scope>
    <source>
        <strain evidence="7 8">R1DC41</strain>
    </source>
</reference>
<keyword evidence="3 6" id="KW-0812">Transmembrane</keyword>
<feature type="transmembrane region" description="Helical" evidence="6">
    <location>
        <begin position="65"/>
        <end position="84"/>
    </location>
</feature>
<feature type="transmembrane region" description="Helical" evidence="6">
    <location>
        <begin position="229"/>
        <end position="248"/>
    </location>
</feature>
<comment type="subcellular location">
    <subcellularLocation>
        <location evidence="1">Membrane</location>
        <topology evidence="1">Multi-pass membrane protein</topology>
    </subcellularLocation>
</comment>
<keyword evidence="8" id="KW-1185">Reference proteome</keyword>
<evidence type="ECO:0000256" key="1">
    <source>
        <dbReference type="ARBA" id="ARBA00004141"/>
    </source>
</evidence>
<evidence type="ECO:0000256" key="3">
    <source>
        <dbReference type="ARBA" id="ARBA00022692"/>
    </source>
</evidence>
<dbReference type="NCBIfam" id="TIGR02872">
    <property type="entry name" value="spore_ytvI"/>
    <property type="match status" value="1"/>
</dbReference>
<feature type="transmembrane region" description="Helical" evidence="6">
    <location>
        <begin position="12"/>
        <end position="30"/>
    </location>
</feature>
<evidence type="ECO:0000256" key="2">
    <source>
        <dbReference type="ARBA" id="ARBA00009773"/>
    </source>
</evidence>
<dbReference type="AlphaFoldDB" id="A0A7S8CC23"/>
<dbReference type="PANTHER" id="PTHR21716:SF68">
    <property type="entry name" value="TRANSPORT PROTEIN YTVI-RELATED"/>
    <property type="match status" value="1"/>
</dbReference>
<dbReference type="Pfam" id="PF01594">
    <property type="entry name" value="AI-2E_transport"/>
    <property type="match status" value="1"/>
</dbReference>
<dbReference type="InterPro" id="IPR014227">
    <property type="entry name" value="YtvI-like"/>
</dbReference>
<protein>
    <submittedName>
        <fullName evidence="7">Sporulation integral membrane protein YtvI</fullName>
    </submittedName>
</protein>
<feature type="transmembrane region" description="Helical" evidence="6">
    <location>
        <begin position="283"/>
        <end position="303"/>
    </location>
</feature>
<accession>A0A7S8CC23</accession>
<dbReference type="GO" id="GO:0016020">
    <property type="term" value="C:membrane"/>
    <property type="evidence" value="ECO:0007669"/>
    <property type="project" value="UniProtKB-SubCell"/>
</dbReference>
<organism evidence="7 8">
    <name type="scientific">Mangrovibacillus cuniculi</name>
    <dbReference type="NCBI Taxonomy" id="2593652"/>
    <lineage>
        <taxon>Bacteria</taxon>
        <taxon>Bacillati</taxon>
        <taxon>Bacillota</taxon>
        <taxon>Bacilli</taxon>
        <taxon>Bacillales</taxon>
        <taxon>Bacillaceae</taxon>
        <taxon>Mangrovibacillus</taxon>
    </lineage>
</organism>
<keyword evidence="5 6" id="KW-0472">Membrane</keyword>
<dbReference type="RefSeq" id="WP_239671870.1">
    <property type="nucleotide sequence ID" value="NZ_CP049742.1"/>
</dbReference>
<comment type="similarity">
    <text evidence="2">Belongs to the autoinducer-2 exporter (AI-2E) (TC 2.A.86) family.</text>
</comment>
<evidence type="ECO:0000256" key="4">
    <source>
        <dbReference type="ARBA" id="ARBA00022989"/>
    </source>
</evidence>
<feature type="transmembrane region" description="Helical" evidence="6">
    <location>
        <begin position="168"/>
        <end position="189"/>
    </location>
</feature>
<feature type="transmembrane region" description="Helical" evidence="6">
    <location>
        <begin position="254"/>
        <end position="276"/>
    </location>
</feature>
<name>A0A7S8CC23_9BACI</name>
<sequence length="373" mass="41848">MNTVVLQRLGRLILVVGGFLLLLYLFFWSAKLAYPFYIALGIAFLVNPVVTYLQEKQKLPRTLSVIVVLCFLGFSLIGILFFLITEIVEGANVLSHMVPVHIETLVNSIEDWIMNTVIPFFKQMFNQINVLSATDDQSLNDQLRNLSNQVIAQASQFTQGFLQKLPSLFAWIPNVATVFIFAILATFFISKDWYTYSRKVHRWIPVKAKSGTMQVVTDLRKAFFGFIRAQLTLVSITGFIVLVGLLILRVEYVFTIALISAIVDILPYLGTGILFVPWIIYSFIMGNISLGIGLSVLYVIIVVQRQIMEPKILSSSIGLDPLATLIAVFVGFQLFGFLGLVAGPVVLVLFSSLRRANVFGNVWSYIYHGSNIR</sequence>
<dbReference type="Proteomes" id="UP000593626">
    <property type="component" value="Chromosome"/>
</dbReference>
<dbReference type="InterPro" id="IPR002549">
    <property type="entry name" value="AI-2E-like"/>
</dbReference>